<feature type="domain" description="HTH cro/C1-type" evidence="1">
    <location>
        <begin position="7"/>
        <end position="62"/>
    </location>
</feature>
<dbReference type="SUPFAM" id="SSF47413">
    <property type="entry name" value="lambda repressor-like DNA-binding domains"/>
    <property type="match status" value="1"/>
</dbReference>
<dbReference type="Gene3D" id="1.10.260.40">
    <property type="entry name" value="lambda repressor-like DNA-binding domains"/>
    <property type="match status" value="1"/>
</dbReference>
<name>A0A0E2HL81_9FIRM</name>
<dbReference type="EMBL" id="AGYR01000039">
    <property type="protein sequence ID" value="ENZ12385.1"/>
    <property type="molecule type" value="Genomic_DNA"/>
</dbReference>
<sequence length="126" mass="14535">MNIYERIRFLRKEILHKTQEEFSESIKISRSNLGNIETGKVAVTNRVISDICNSFHINETWLRTGEGGDDNIFTQISTDDRFSLNLGKLSTTENEFIRNGINLLAETDPEKLKILENFMKAWLGIK</sequence>
<dbReference type="SMART" id="SM00530">
    <property type="entry name" value="HTH_XRE"/>
    <property type="match status" value="1"/>
</dbReference>
<dbReference type="InterPro" id="IPR010982">
    <property type="entry name" value="Lambda_DNA-bd_dom_sf"/>
</dbReference>
<dbReference type="Proteomes" id="UP000013085">
    <property type="component" value="Unassembled WGS sequence"/>
</dbReference>
<dbReference type="PROSITE" id="PS50943">
    <property type="entry name" value="HTH_CROC1"/>
    <property type="match status" value="1"/>
</dbReference>
<dbReference type="CDD" id="cd00093">
    <property type="entry name" value="HTH_XRE"/>
    <property type="match status" value="1"/>
</dbReference>
<gene>
    <name evidence="2" type="ORF">HMPREF1090_03511</name>
</gene>
<dbReference type="HOGENOM" id="CLU_066192_5_1_9"/>
<accession>A0A0E2HL81</accession>
<comment type="caution">
    <text evidence="2">The sequence shown here is derived from an EMBL/GenBank/DDBJ whole genome shotgun (WGS) entry which is preliminary data.</text>
</comment>
<protein>
    <recommendedName>
        <fullName evidence="1">HTH cro/C1-type domain-containing protein</fullName>
    </recommendedName>
</protein>
<evidence type="ECO:0000313" key="2">
    <source>
        <dbReference type="EMBL" id="ENZ12385.1"/>
    </source>
</evidence>
<reference evidence="2 3" key="1">
    <citation type="submission" date="2013-01" db="EMBL/GenBank/DDBJ databases">
        <title>The Genome Sequence of Clostridium clostridioforme 90A8.</title>
        <authorList>
            <consortium name="The Broad Institute Genome Sequencing Platform"/>
            <person name="Earl A."/>
            <person name="Ward D."/>
            <person name="Feldgarden M."/>
            <person name="Gevers D."/>
            <person name="Courvalin P."/>
            <person name="Lambert T."/>
            <person name="Walker B."/>
            <person name="Young S.K."/>
            <person name="Zeng Q."/>
            <person name="Gargeya S."/>
            <person name="Fitzgerald M."/>
            <person name="Haas B."/>
            <person name="Abouelleil A."/>
            <person name="Alvarado L."/>
            <person name="Arachchi H.M."/>
            <person name="Berlin A.M."/>
            <person name="Chapman S.B."/>
            <person name="Dewar J."/>
            <person name="Goldberg J."/>
            <person name="Griggs A."/>
            <person name="Gujja S."/>
            <person name="Hansen M."/>
            <person name="Howarth C."/>
            <person name="Imamovic A."/>
            <person name="Larimer J."/>
            <person name="McCowan C."/>
            <person name="Murphy C."/>
            <person name="Neiman D."/>
            <person name="Pearson M."/>
            <person name="Priest M."/>
            <person name="Roberts A."/>
            <person name="Saif S."/>
            <person name="Shea T."/>
            <person name="Sisk P."/>
            <person name="Sykes S."/>
            <person name="Wortman J."/>
            <person name="Nusbaum C."/>
            <person name="Birren B."/>
        </authorList>
    </citation>
    <scope>NUCLEOTIDE SEQUENCE [LARGE SCALE GENOMIC DNA]</scope>
    <source>
        <strain evidence="2 3">90A8</strain>
    </source>
</reference>
<organism evidence="2 3">
    <name type="scientific">[Clostridium] clostridioforme 90A8</name>
    <dbReference type="NCBI Taxonomy" id="999408"/>
    <lineage>
        <taxon>Bacteria</taxon>
        <taxon>Bacillati</taxon>
        <taxon>Bacillota</taxon>
        <taxon>Clostridia</taxon>
        <taxon>Lachnospirales</taxon>
        <taxon>Lachnospiraceae</taxon>
        <taxon>Enterocloster</taxon>
    </lineage>
</organism>
<dbReference type="RefSeq" id="WP_002593625.1">
    <property type="nucleotide sequence ID" value="NZ_KB850979.1"/>
</dbReference>
<dbReference type="Pfam" id="PF12844">
    <property type="entry name" value="HTH_19"/>
    <property type="match status" value="1"/>
</dbReference>
<evidence type="ECO:0000313" key="3">
    <source>
        <dbReference type="Proteomes" id="UP000013085"/>
    </source>
</evidence>
<dbReference type="AlphaFoldDB" id="A0A0E2HL81"/>
<dbReference type="InterPro" id="IPR001387">
    <property type="entry name" value="Cro/C1-type_HTH"/>
</dbReference>
<dbReference type="GO" id="GO:0003677">
    <property type="term" value="F:DNA binding"/>
    <property type="evidence" value="ECO:0007669"/>
    <property type="project" value="InterPro"/>
</dbReference>
<evidence type="ECO:0000259" key="1">
    <source>
        <dbReference type="PROSITE" id="PS50943"/>
    </source>
</evidence>
<proteinExistence type="predicted"/>